<reference evidence="2 3" key="2">
    <citation type="submission" date="2020-03" db="EMBL/GenBank/DDBJ databases">
        <authorList>
            <person name="Ichikawa N."/>
            <person name="Kimura A."/>
            <person name="Kitahashi Y."/>
            <person name="Uohara A."/>
        </authorList>
    </citation>
    <scope>NUCLEOTIDE SEQUENCE [LARGE SCALE GENOMIC DNA]</scope>
    <source>
        <strain evidence="2 3">NBRC 107702</strain>
    </source>
</reference>
<dbReference type="AlphaFoldDB" id="A0A6F8XW14"/>
<dbReference type="EMBL" id="AP022870">
    <property type="protein sequence ID" value="BCB78003.1"/>
    <property type="molecule type" value="Genomic_DNA"/>
</dbReference>
<keyword evidence="1" id="KW-0472">Membrane</keyword>
<protein>
    <submittedName>
        <fullName evidence="2">Uncharacterized protein</fullName>
    </submittedName>
</protein>
<keyword evidence="1" id="KW-0812">Transmembrane</keyword>
<proteinExistence type="predicted"/>
<evidence type="ECO:0000256" key="1">
    <source>
        <dbReference type="SAM" id="Phobius"/>
    </source>
</evidence>
<accession>A0A6F8XW14</accession>
<keyword evidence="1" id="KW-1133">Transmembrane helix</keyword>
<evidence type="ECO:0000313" key="3">
    <source>
        <dbReference type="Proteomes" id="UP000502508"/>
    </source>
</evidence>
<reference evidence="2 3" key="1">
    <citation type="submission" date="2020-03" db="EMBL/GenBank/DDBJ databases">
        <title>Whole genome shotgun sequence of Phytohabitans flavus NBRC 107702.</title>
        <authorList>
            <person name="Komaki H."/>
            <person name="Tamura T."/>
        </authorList>
    </citation>
    <scope>NUCLEOTIDE SEQUENCE [LARGE SCALE GENOMIC DNA]</scope>
    <source>
        <strain evidence="2 3">NBRC 107702</strain>
    </source>
</reference>
<evidence type="ECO:0000313" key="2">
    <source>
        <dbReference type="EMBL" id="BCB78003.1"/>
    </source>
</evidence>
<organism evidence="2 3">
    <name type="scientific">Phytohabitans flavus</name>
    <dbReference type="NCBI Taxonomy" id="1076124"/>
    <lineage>
        <taxon>Bacteria</taxon>
        <taxon>Bacillati</taxon>
        <taxon>Actinomycetota</taxon>
        <taxon>Actinomycetes</taxon>
        <taxon>Micromonosporales</taxon>
        <taxon>Micromonosporaceae</taxon>
    </lineage>
</organism>
<dbReference type="Proteomes" id="UP000502508">
    <property type="component" value="Chromosome"/>
</dbReference>
<feature type="transmembrane region" description="Helical" evidence="1">
    <location>
        <begin position="41"/>
        <end position="62"/>
    </location>
</feature>
<keyword evidence="3" id="KW-1185">Reference proteome</keyword>
<sequence length="78" mass="8586">MSGWQVKNIDQGRVFIHGMVKVSDLPGAVRVRRADELPDTVVGVVALALALALLPFVAFTSWRGSTLLRRLTRRNQSA</sequence>
<dbReference type="KEGG" id="pfla:Pflav_044130"/>
<gene>
    <name evidence="2" type="ORF">Pflav_044130</name>
</gene>
<name>A0A6F8XW14_9ACTN</name>